<feature type="chain" id="PRO_5012389894" description="Pyridoxal phosphate homeostasis protein" evidence="4">
    <location>
        <begin position="30"/>
        <end position="285"/>
    </location>
</feature>
<comment type="caution">
    <text evidence="6">The sequence shown here is derived from an EMBL/GenBank/DDBJ whole genome shotgun (WGS) entry which is preliminary data.</text>
</comment>
<evidence type="ECO:0000256" key="2">
    <source>
        <dbReference type="HAMAP-Rule" id="MF_03225"/>
    </source>
</evidence>
<feature type="modified residue" description="N6-(pyridoxal phosphate)lysine" evidence="2">
    <location>
        <position position="84"/>
    </location>
</feature>
<keyword evidence="7" id="KW-1185">Reference proteome</keyword>
<dbReference type="EMBL" id="LSRX01000446">
    <property type="protein sequence ID" value="OLP97097.1"/>
    <property type="molecule type" value="Genomic_DNA"/>
</dbReference>
<evidence type="ECO:0000313" key="7">
    <source>
        <dbReference type="Proteomes" id="UP000186817"/>
    </source>
</evidence>
<protein>
    <recommendedName>
        <fullName evidence="2">Pyridoxal phosphate homeostasis protein</fullName>
        <shortName evidence="2">PLP homeostasis protein</shortName>
    </recommendedName>
</protein>
<dbReference type="PANTHER" id="PTHR10146:SF14">
    <property type="entry name" value="PYRIDOXAL PHOSPHATE HOMEOSTASIS PROTEIN"/>
    <property type="match status" value="1"/>
</dbReference>
<feature type="domain" description="Alanine racemase N-terminal" evidence="5">
    <location>
        <begin position="68"/>
        <end position="281"/>
    </location>
</feature>
<evidence type="ECO:0000313" key="6">
    <source>
        <dbReference type="EMBL" id="OLP97097.1"/>
    </source>
</evidence>
<dbReference type="Pfam" id="PF01168">
    <property type="entry name" value="Ala_racemase_N"/>
    <property type="match status" value="1"/>
</dbReference>
<dbReference type="AlphaFoldDB" id="A0A1Q9DPK6"/>
<dbReference type="InterPro" id="IPR001608">
    <property type="entry name" value="Ala_racemase_N"/>
</dbReference>
<dbReference type="NCBIfam" id="TIGR00044">
    <property type="entry name" value="YggS family pyridoxal phosphate-dependent enzyme"/>
    <property type="match status" value="1"/>
</dbReference>
<gene>
    <name evidence="6" type="primary">SPAC644.09</name>
    <name evidence="6" type="ORF">AK812_SmicGene20642</name>
</gene>
<evidence type="ECO:0000259" key="5">
    <source>
        <dbReference type="Pfam" id="PF01168"/>
    </source>
</evidence>
<dbReference type="HAMAP" id="MF_02087">
    <property type="entry name" value="PLP_homeostasis"/>
    <property type="match status" value="1"/>
</dbReference>
<dbReference type="PROSITE" id="PS01211">
    <property type="entry name" value="UPF0001"/>
    <property type="match status" value="1"/>
</dbReference>
<keyword evidence="1 2" id="KW-0663">Pyridoxal phosphate</keyword>
<proteinExistence type="inferred from homology"/>
<sequence>MKLHWRGQRHARAKAAFRWTLALVLFSLGYNGDRPACLACPCRAVSSAGVPAGNQAVAEGLRKVQSCIAEAAGGRDVRLVAVSKFKAAEAVQAALDLGQVDFGENYVQELLEKASALPSNVRWHFIGRLQSNKVKKLVNIPNLVAIETVDSSALADRIASAAQAAGRGEGGIDPLDLFVQVDTSNEETKGGVQPNDAPELASHIAACGRSIRLAGLMTIGAPGDMGAFDRLHAARSAVAAALGVPDAELGLSMGMSGDFQEAISKGATSVRVGSLIFGSRPPQKL</sequence>
<evidence type="ECO:0000256" key="1">
    <source>
        <dbReference type="ARBA" id="ARBA00022898"/>
    </source>
</evidence>
<dbReference type="FunFam" id="3.20.20.10:FF:000018">
    <property type="entry name" value="Pyridoxal phosphate homeostasis protein"/>
    <property type="match status" value="1"/>
</dbReference>
<evidence type="ECO:0000256" key="3">
    <source>
        <dbReference type="RuleBase" id="RU004514"/>
    </source>
</evidence>
<dbReference type="SUPFAM" id="SSF51419">
    <property type="entry name" value="PLP-binding barrel"/>
    <property type="match status" value="1"/>
</dbReference>
<dbReference type="InterPro" id="IPR011078">
    <property type="entry name" value="PyrdxlP_homeostasis"/>
</dbReference>
<dbReference type="GO" id="GO:0030170">
    <property type="term" value="F:pyridoxal phosphate binding"/>
    <property type="evidence" value="ECO:0007669"/>
    <property type="project" value="UniProtKB-UniRule"/>
</dbReference>
<dbReference type="Proteomes" id="UP000186817">
    <property type="component" value="Unassembled WGS sequence"/>
</dbReference>
<reference evidence="6 7" key="1">
    <citation type="submission" date="2016-02" db="EMBL/GenBank/DDBJ databases">
        <title>Genome analysis of coral dinoflagellate symbionts highlights evolutionary adaptations to a symbiotic lifestyle.</title>
        <authorList>
            <person name="Aranda M."/>
            <person name="Li Y."/>
            <person name="Liew Y.J."/>
            <person name="Baumgarten S."/>
            <person name="Simakov O."/>
            <person name="Wilson M."/>
            <person name="Piel J."/>
            <person name="Ashoor H."/>
            <person name="Bougouffa S."/>
            <person name="Bajic V.B."/>
            <person name="Ryu T."/>
            <person name="Ravasi T."/>
            <person name="Bayer T."/>
            <person name="Micklem G."/>
            <person name="Kim H."/>
            <person name="Bhak J."/>
            <person name="Lajeunesse T.C."/>
            <person name="Voolstra C.R."/>
        </authorList>
    </citation>
    <scope>NUCLEOTIDE SEQUENCE [LARGE SCALE GENOMIC DNA]</scope>
    <source>
        <strain evidence="6 7">CCMP2467</strain>
    </source>
</reference>
<dbReference type="OMA" id="PLEWHMI"/>
<feature type="signal peptide" evidence="4">
    <location>
        <begin position="1"/>
        <end position="29"/>
    </location>
</feature>
<dbReference type="Gene3D" id="3.20.20.10">
    <property type="entry name" value="Alanine racemase"/>
    <property type="match status" value="1"/>
</dbReference>
<organism evidence="6 7">
    <name type="scientific">Symbiodinium microadriaticum</name>
    <name type="common">Dinoflagellate</name>
    <name type="synonym">Zooxanthella microadriatica</name>
    <dbReference type="NCBI Taxonomy" id="2951"/>
    <lineage>
        <taxon>Eukaryota</taxon>
        <taxon>Sar</taxon>
        <taxon>Alveolata</taxon>
        <taxon>Dinophyceae</taxon>
        <taxon>Suessiales</taxon>
        <taxon>Symbiodiniaceae</taxon>
        <taxon>Symbiodinium</taxon>
    </lineage>
</organism>
<keyword evidence="4" id="KW-0732">Signal</keyword>
<evidence type="ECO:0000256" key="4">
    <source>
        <dbReference type="SAM" id="SignalP"/>
    </source>
</evidence>
<dbReference type="InterPro" id="IPR029066">
    <property type="entry name" value="PLP-binding_barrel"/>
</dbReference>
<comment type="function">
    <text evidence="2">Pyridoxal 5'-phosphate (PLP)-binding protein, which may be involved in intracellular homeostatic regulation of pyridoxal 5'-phosphate (PLP), the active form of vitamin B6.</text>
</comment>
<dbReference type="PANTHER" id="PTHR10146">
    <property type="entry name" value="PROLINE SYNTHETASE CO-TRANSCRIBED BACTERIAL HOMOLOG PROTEIN"/>
    <property type="match status" value="1"/>
</dbReference>
<dbReference type="OrthoDB" id="10264196at2759"/>
<comment type="similarity">
    <text evidence="2 3">Belongs to the pyridoxal phosphate-binding protein YggS/PROSC family.</text>
</comment>
<accession>A0A1Q9DPK6</accession>
<name>A0A1Q9DPK6_SYMMI</name>